<name>A0A8J3YEH0_9ACTN</name>
<dbReference type="SUPFAM" id="SSF51445">
    <property type="entry name" value="(Trans)glycosidases"/>
    <property type="match status" value="1"/>
</dbReference>
<dbReference type="EC" id="3.2.1.14" evidence="2"/>
<dbReference type="InterPro" id="IPR011583">
    <property type="entry name" value="Chitinase_II/V-like_cat"/>
</dbReference>
<dbReference type="CDD" id="cd06548">
    <property type="entry name" value="GH18_chitinase"/>
    <property type="match status" value="1"/>
</dbReference>
<dbReference type="InterPro" id="IPR001579">
    <property type="entry name" value="Glyco_hydro_18_chit_AS"/>
</dbReference>
<feature type="domain" description="GH18" evidence="9">
    <location>
        <begin position="39"/>
        <end position="436"/>
    </location>
</feature>
<evidence type="ECO:0000256" key="8">
    <source>
        <dbReference type="SAM" id="SignalP"/>
    </source>
</evidence>
<keyword evidence="4" id="KW-0146">Chitin degradation</keyword>
<protein>
    <recommendedName>
        <fullName evidence="2">chitinase</fullName>
        <ecNumber evidence="2">3.2.1.14</ecNumber>
    </recommendedName>
</protein>
<evidence type="ECO:0000313" key="10">
    <source>
        <dbReference type="EMBL" id="GIJ06203.1"/>
    </source>
</evidence>
<evidence type="ECO:0000256" key="4">
    <source>
        <dbReference type="ARBA" id="ARBA00023024"/>
    </source>
</evidence>
<comment type="catalytic activity">
    <reaction evidence="1">
        <text>Random endo-hydrolysis of N-acetyl-beta-D-glucosaminide (1-&gt;4)-beta-linkages in chitin and chitodextrins.</text>
        <dbReference type="EC" id="3.2.1.14"/>
    </reaction>
</comment>
<reference evidence="10" key="1">
    <citation type="submission" date="2021-01" db="EMBL/GenBank/DDBJ databases">
        <title>Whole genome shotgun sequence of Spirilliplanes yamanashiensis NBRC 15828.</title>
        <authorList>
            <person name="Komaki H."/>
            <person name="Tamura T."/>
        </authorList>
    </citation>
    <scope>NUCLEOTIDE SEQUENCE</scope>
    <source>
        <strain evidence="10">NBRC 15828</strain>
    </source>
</reference>
<sequence length="436" mass="48066">MRGSTFRRLIAVAATAAVAITIAPPGAEAAPKKPKVDGYYKVGYFTQWGIYDRDFRLRDLQDSGGAAKLTHLNYAFGNVTKDGVCATADAWADYQKDFTAAQSVDGVADTAENPILGNFGQILELKEKNPKLRVLISLGGWSMSEWFSDAAATAESRKKLVASCVDMYLKGNHAGLPAGAGKDVFDGIDLDWEWPASPGDTPNIYRPEDKQNFTALVREFRKQIDAYGKTRNKYYELSAFAPASPTFIDNGFEVKKLMKDFDFITVQGYDFHGSWEKRNNQQSALRVPAGAPDNPDFSVEVAINKYLSLGAPRKKLVLGVPYYSQGWTGSTDKGNGLFAANTAGAPGKFATGTEDWKRLKQLPGKDGFKVYRDYKAGHAWLYNGTTFWTYDDPAVLLQKMFYIRNQGLGGAMMWSLDGDDEKSTLTKTVSLGLWTP</sequence>
<evidence type="ECO:0000256" key="5">
    <source>
        <dbReference type="ARBA" id="ARBA00023295"/>
    </source>
</evidence>
<keyword evidence="3 6" id="KW-0378">Hydrolase</keyword>
<evidence type="ECO:0000256" key="1">
    <source>
        <dbReference type="ARBA" id="ARBA00000822"/>
    </source>
</evidence>
<dbReference type="RefSeq" id="WP_203941389.1">
    <property type="nucleotide sequence ID" value="NZ_BAAAGJ010000014.1"/>
</dbReference>
<keyword evidence="8" id="KW-0732">Signal</keyword>
<evidence type="ECO:0000259" key="9">
    <source>
        <dbReference type="PROSITE" id="PS51910"/>
    </source>
</evidence>
<keyword evidence="4" id="KW-0119">Carbohydrate metabolism</keyword>
<gene>
    <name evidence="10" type="ORF">Sya03_55550</name>
</gene>
<dbReference type="InterPro" id="IPR029070">
    <property type="entry name" value="Chitinase_insertion_sf"/>
</dbReference>
<dbReference type="PROSITE" id="PS51910">
    <property type="entry name" value="GH18_2"/>
    <property type="match status" value="1"/>
</dbReference>
<dbReference type="Proteomes" id="UP000652013">
    <property type="component" value="Unassembled WGS sequence"/>
</dbReference>
<accession>A0A8J3YEH0</accession>
<feature type="chain" id="PRO_5035197394" description="chitinase" evidence="8">
    <location>
        <begin position="30"/>
        <end position="436"/>
    </location>
</feature>
<dbReference type="PANTHER" id="PTHR11177:SF317">
    <property type="entry name" value="CHITINASE 12-RELATED"/>
    <property type="match status" value="1"/>
</dbReference>
<evidence type="ECO:0000256" key="2">
    <source>
        <dbReference type="ARBA" id="ARBA00012729"/>
    </source>
</evidence>
<dbReference type="InterPro" id="IPR001223">
    <property type="entry name" value="Glyco_hydro18_cat"/>
</dbReference>
<dbReference type="GO" id="GO:0005975">
    <property type="term" value="P:carbohydrate metabolic process"/>
    <property type="evidence" value="ECO:0007669"/>
    <property type="project" value="InterPro"/>
</dbReference>
<dbReference type="PANTHER" id="PTHR11177">
    <property type="entry name" value="CHITINASE"/>
    <property type="match status" value="1"/>
</dbReference>
<dbReference type="AlphaFoldDB" id="A0A8J3YEH0"/>
<dbReference type="GO" id="GO:0008843">
    <property type="term" value="F:endochitinase activity"/>
    <property type="evidence" value="ECO:0007669"/>
    <property type="project" value="UniProtKB-EC"/>
</dbReference>
<dbReference type="SMART" id="SM00636">
    <property type="entry name" value="Glyco_18"/>
    <property type="match status" value="1"/>
</dbReference>
<comment type="similarity">
    <text evidence="7">Belongs to the glycosyl hydrolase 18 family.</text>
</comment>
<keyword evidence="11" id="KW-1185">Reference proteome</keyword>
<dbReference type="SUPFAM" id="SSF54556">
    <property type="entry name" value="Chitinase insertion domain"/>
    <property type="match status" value="1"/>
</dbReference>
<dbReference type="Gene3D" id="3.20.20.80">
    <property type="entry name" value="Glycosidases"/>
    <property type="match status" value="1"/>
</dbReference>
<dbReference type="GO" id="GO:0008061">
    <property type="term" value="F:chitin binding"/>
    <property type="evidence" value="ECO:0007669"/>
    <property type="project" value="InterPro"/>
</dbReference>
<dbReference type="InterPro" id="IPR050314">
    <property type="entry name" value="Glycosyl_Hydrlase_18"/>
</dbReference>
<evidence type="ECO:0000256" key="7">
    <source>
        <dbReference type="RuleBase" id="RU004453"/>
    </source>
</evidence>
<comment type="caution">
    <text evidence="10">The sequence shown here is derived from an EMBL/GenBank/DDBJ whole genome shotgun (WGS) entry which is preliminary data.</text>
</comment>
<dbReference type="Gene3D" id="3.10.50.10">
    <property type="match status" value="1"/>
</dbReference>
<evidence type="ECO:0000256" key="3">
    <source>
        <dbReference type="ARBA" id="ARBA00022801"/>
    </source>
</evidence>
<dbReference type="Pfam" id="PF00704">
    <property type="entry name" value="Glyco_hydro_18"/>
    <property type="match status" value="1"/>
</dbReference>
<organism evidence="10 11">
    <name type="scientific">Spirilliplanes yamanashiensis</name>
    <dbReference type="NCBI Taxonomy" id="42233"/>
    <lineage>
        <taxon>Bacteria</taxon>
        <taxon>Bacillati</taxon>
        <taxon>Actinomycetota</taxon>
        <taxon>Actinomycetes</taxon>
        <taxon>Micromonosporales</taxon>
        <taxon>Micromonosporaceae</taxon>
        <taxon>Spirilliplanes</taxon>
    </lineage>
</organism>
<dbReference type="GO" id="GO:0006032">
    <property type="term" value="P:chitin catabolic process"/>
    <property type="evidence" value="ECO:0007669"/>
    <property type="project" value="UniProtKB-KW"/>
</dbReference>
<dbReference type="InterPro" id="IPR017853">
    <property type="entry name" value="GH"/>
</dbReference>
<evidence type="ECO:0000256" key="6">
    <source>
        <dbReference type="RuleBase" id="RU000489"/>
    </source>
</evidence>
<keyword evidence="4" id="KW-0624">Polysaccharide degradation</keyword>
<dbReference type="EMBL" id="BOOY01000039">
    <property type="protein sequence ID" value="GIJ06203.1"/>
    <property type="molecule type" value="Genomic_DNA"/>
</dbReference>
<evidence type="ECO:0000313" key="11">
    <source>
        <dbReference type="Proteomes" id="UP000652013"/>
    </source>
</evidence>
<dbReference type="PROSITE" id="PS01095">
    <property type="entry name" value="GH18_1"/>
    <property type="match status" value="1"/>
</dbReference>
<proteinExistence type="inferred from homology"/>
<feature type="signal peptide" evidence="8">
    <location>
        <begin position="1"/>
        <end position="29"/>
    </location>
</feature>
<keyword evidence="5 6" id="KW-0326">Glycosidase</keyword>